<dbReference type="InterPro" id="IPR004827">
    <property type="entry name" value="bZIP"/>
</dbReference>
<dbReference type="PANTHER" id="PTHR45967">
    <property type="entry name" value="G-BOX-BINDING FACTOR 3-RELATED"/>
    <property type="match status" value="1"/>
</dbReference>
<evidence type="ECO:0000256" key="7">
    <source>
        <dbReference type="SAM" id="Coils"/>
    </source>
</evidence>
<dbReference type="InterPro" id="IPR044827">
    <property type="entry name" value="GBF-like"/>
</dbReference>
<feature type="compositionally biased region" description="Polar residues" evidence="8">
    <location>
        <begin position="145"/>
        <end position="156"/>
    </location>
</feature>
<dbReference type="PANTHER" id="PTHR45967:SF1">
    <property type="entry name" value="G-BOX-BINDING FACTOR 3"/>
    <property type="match status" value="1"/>
</dbReference>
<feature type="region of interest" description="Disordered" evidence="8">
    <location>
        <begin position="1"/>
        <end position="25"/>
    </location>
</feature>
<feature type="region of interest" description="Disordered" evidence="8">
    <location>
        <begin position="221"/>
        <end position="292"/>
    </location>
</feature>
<keyword evidence="3" id="KW-0805">Transcription regulation</keyword>
<keyword evidence="7" id="KW-0175">Coiled coil</keyword>
<accession>A0ABC8T8T8</accession>
<evidence type="ECO:0000256" key="1">
    <source>
        <dbReference type="ARBA" id="ARBA00004123"/>
    </source>
</evidence>
<dbReference type="Gene3D" id="1.20.5.170">
    <property type="match status" value="1"/>
</dbReference>
<evidence type="ECO:0000313" key="11">
    <source>
        <dbReference type="Proteomes" id="UP001642360"/>
    </source>
</evidence>
<dbReference type="SUPFAM" id="SSF57959">
    <property type="entry name" value="Leucine zipper domain"/>
    <property type="match status" value="1"/>
</dbReference>
<dbReference type="GO" id="GO:0000976">
    <property type="term" value="F:transcription cis-regulatory region binding"/>
    <property type="evidence" value="ECO:0007669"/>
    <property type="project" value="UniProtKB-ARBA"/>
</dbReference>
<dbReference type="Proteomes" id="UP001642360">
    <property type="component" value="Unassembled WGS sequence"/>
</dbReference>
<comment type="caution">
    <text evidence="10">The sequence shown here is derived from an EMBL/GenBank/DDBJ whole genome shotgun (WGS) entry which is preliminary data.</text>
</comment>
<keyword evidence="4" id="KW-0238">DNA-binding</keyword>
<feature type="coiled-coil region" evidence="7">
    <location>
        <begin position="292"/>
        <end position="340"/>
    </location>
</feature>
<organism evidence="10 11">
    <name type="scientific">Ilex paraguariensis</name>
    <name type="common">yerba mate</name>
    <dbReference type="NCBI Taxonomy" id="185542"/>
    <lineage>
        <taxon>Eukaryota</taxon>
        <taxon>Viridiplantae</taxon>
        <taxon>Streptophyta</taxon>
        <taxon>Embryophyta</taxon>
        <taxon>Tracheophyta</taxon>
        <taxon>Spermatophyta</taxon>
        <taxon>Magnoliopsida</taxon>
        <taxon>eudicotyledons</taxon>
        <taxon>Gunneridae</taxon>
        <taxon>Pentapetalae</taxon>
        <taxon>asterids</taxon>
        <taxon>campanulids</taxon>
        <taxon>Aquifoliales</taxon>
        <taxon>Aquifoliaceae</taxon>
        <taxon>Ilex</taxon>
    </lineage>
</organism>
<evidence type="ECO:0000259" key="9">
    <source>
        <dbReference type="PROSITE" id="PS50217"/>
    </source>
</evidence>
<evidence type="ECO:0000256" key="3">
    <source>
        <dbReference type="ARBA" id="ARBA00023015"/>
    </source>
</evidence>
<feature type="domain" description="BZIP" evidence="9">
    <location>
        <begin position="267"/>
        <end position="330"/>
    </location>
</feature>
<dbReference type="Pfam" id="PF07777">
    <property type="entry name" value="MFMR"/>
    <property type="match status" value="1"/>
</dbReference>
<sequence>MGNNEEGKSCKPEKPSSPAVDQNQTNIHMYPDWAAMQAYYGPRVAVPPYFNSAIASGHTPHPYMWGPPQPMMPPYGAPYAAIYAHGGVFAHPGVPLAASPLGMDTPAKSSANTDQGLMKKWKGFEGLAMSIGNANSAEGGVDHGLSQSGENNGSSDISDENTARAGQNGKKRSREGTPNAAGDGKTEMKSIPIPGREGNGASEKVMAVTVTAATTAGKVMGTMLSPSMSTVSEPRNPASENVKTSPTSAPQPTPVIPNEPWLKNERELKRERRKQSNRESARRSRLRKQAESEELAVKVESLNAENMTLKSEFCQLTENADNLKLENAKLMEKLKNAQLVQKDEVTLVSTEDLLVRVNNSGAVSRNNAEADMYEKRNSGAKLHQLLDAGPRTDAVAAG</sequence>
<feature type="compositionally biased region" description="Polar residues" evidence="8">
    <location>
        <begin position="224"/>
        <end position="248"/>
    </location>
</feature>
<comment type="similarity">
    <text evidence="2">Belongs to the bZIP family.</text>
</comment>
<dbReference type="CDD" id="cd14702">
    <property type="entry name" value="bZIP_plant_GBF1"/>
    <property type="match status" value="1"/>
</dbReference>
<feature type="region of interest" description="Disordered" evidence="8">
    <location>
        <begin position="138"/>
        <end position="202"/>
    </location>
</feature>
<evidence type="ECO:0000313" key="10">
    <source>
        <dbReference type="EMBL" id="CAK9165818.1"/>
    </source>
</evidence>
<comment type="subcellular location">
    <subcellularLocation>
        <location evidence="1">Nucleus</location>
    </subcellularLocation>
</comment>
<dbReference type="PROSITE" id="PS00036">
    <property type="entry name" value="BZIP_BASIC"/>
    <property type="match status" value="1"/>
</dbReference>
<dbReference type="Pfam" id="PF16596">
    <property type="entry name" value="MFMR_assoc"/>
    <property type="match status" value="1"/>
</dbReference>
<feature type="compositionally biased region" description="Basic and acidic residues" evidence="8">
    <location>
        <begin position="1"/>
        <end position="14"/>
    </location>
</feature>
<dbReference type="InterPro" id="IPR012900">
    <property type="entry name" value="MFMR"/>
</dbReference>
<feature type="compositionally biased region" description="Basic and acidic residues" evidence="8">
    <location>
        <begin position="262"/>
        <end position="292"/>
    </location>
</feature>
<keyword evidence="11" id="KW-1185">Reference proteome</keyword>
<name>A0ABC8T8T8_9AQUA</name>
<evidence type="ECO:0000256" key="8">
    <source>
        <dbReference type="SAM" id="MobiDB-lite"/>
    </source>
</evidence>
<keyword evidence="5" id="KW-0804">Transcription</keyword>
<dbReference type="EMBL" id="CAUOFW020004458">
    <property type="protein sequence ID" value="CAK9165818.1"/>
    <property type="molecule type" value="Genomic_DNA"/>
</dbReference>
<evidence type="ECO:0000256" key="4">
    <source>
        <dbReference type="ARBA" id="ARBA00023125"/>
    </source>
</evidence>
<keyword evidence="6" id="KW-0539">Nucleus</keyword>
<dbReference type="GO" id="GO:0005634">
    <property type="term" value="C:nucleus"/>
    <property type="evidence" value="ECO:0007669"/>
    <property type="project" value="UniProtKB-SubCell"/>
</dbReference>
<dbReference type="PROSITE" id="PS50217">
    <property type="entry name" value="BZIP"/>
    <property type="match status" value="1"/>
</dbReference>
<evidence type="ECO:0000256" key="2">
    <source>
        <dbReference type="ARBA" id="ARBA00007163"/>
    </source>
</evidence>
<evidence type="ECO:0000256" key="5">
    <source>
        <dbReference type="ARBA" id="ARBA00023163"/>
    </source>
</evidence>
<evidence type="ECO:0000256" key="6">
    <source>
        <dbReference type="ARBA" id="ARBA00023242"/>
    </source>
</evidence>
<gene>
    <name evidence="10" type="ORF">ILEXP_LOCUS34987</name>
</gene>
<reference evidence="10 11" key="1">
    <citation type="submission" date="2024-02" db="EMBL/GenBank/DDBJ databases">
        <authorList>
            <person name="Vignale AGUSTIN F."/>
            <person name="Sosa J E."/>
            <person name="Modenutti C."/>
        </authorList>
    </citation>
    <scope>NUCLEOTIDE SEQUENCE [LARGE SCALE GENOMIC DNA]</scope>
</reference>
<dbReference type="InterPro" id="IPR046347">
    <property type="entry name" value="bZIP_sf"/>
</dbReference>
<protein>
    <recommendedName>
        <fullName evidence="9">BZIP domain-containing protein</fullName>
    </recommendedName>
</protein>
<proteinExistence type="inferred from homology"/>
<dbReference type="Pfam" id="PF00170">
    <property type="entry name" value="bZIP_1"/>
    <property type="match status" value="1"/>
</dbReference>
<dbReference type="SMART" id="SM00338">
    <property type="entry name" value="BRLZ"/>
    <property type="match status" value="1"/>
</dbReference>
<dbReference type="AlphaFoldDB" id="A0ABC8T8T8"/>
<dbReference type="InterPro" id="IPR045314">
    <property type="entry name" value="bZIP_plant_GBF1"/>
</dbReference>